<name>A0ABR3D7J5_NEUIN</name>
<accession>A0ABR3D7J5</accession>
<protein>
    <submittedName>
        <fullName evidence="2">Uncharacterized protein</fullName>
    </submittedName>
</protein>
<evidence type="ECO:0000256" key="1">
    <source>
        <dbReference type="SAM" id="MobiDB-lite"/>
    </source>
</evidence>
<dbReference type="Proteomes" id="UP001451303">
    <property type="component" value="Unassembled WGS sequence"/>
</dbReference>
<reference evidence="2 3" key="1">
    <citation type="submission" date="2023-09" db="EMBL/GenBank/DDBJ databases">
        <title>Multi-omics analysis of a traditional fermented food reveals byproduct-associated fungal strains for waste-to-food upcycling.</title>
        <authorList>
            <consortium name="Lawrence Berkeley National Laboratory"/>
            <person name="Rekdal V.M."/>
            <person name="Villalobos-Escobedo J.M."/>
            <person name="Rodriguez-Valeron N."/>
            <person name="Garcia M.O."/>
            <person name="Vasquez D.P."/>
            <person name="Damayanti I."/>
            <person name="Sorensen P.M."/>
            <person name="Baidoo E.E."/>
            <person name="De Carvalho A.C."/>
            <person name="Riley R."/>
            <person name="Lipzen A."/>
            <person name="He G."/>
            <person name="Yan M."/>
            <person name="Haridas S."/>
            <person name="Daum C."/>
            <person name="Yoshinaga Y."/>
            <person name="Ng V."/>
            <person name="Grigoriev I.V."/>
            <person name="Munk R."/>
            <person name="Nuraida L."/>
            <person name="Wijaya C.H."/>
            <person name="Morales P.-C."/>
            <person name="Keasling J.D."/>
        </authorList>
    </citation>
    <scope>NUCLEOTIDE SEQUENCE [LARGE SCALE GENOMIC DNA]</scope>
    <source>
        <strain evidence="2 3">FGSC 2613</strain>
    </source>
</reference>
<dbReference type="EMBL" id="JAVLET010000006">
    <property type="protein sequence ID" value="KAL0468667.1"/>
    <property type="molecule type" value="Genomic_DNA"/>
</dbReference>
<feature type="region of interest" description="Disordered" evidence="1">
    <location>
        <begin position="104"/>
        <end position="127"/>
    </location>
</feature>
<proteinExistence type="predicted"/>
<organism evidence="2 3">
    <name type="scientific">Neurospora intermedia</name>
    <dbReference type="NCBI Taxonomy" id="5142"/>
    <lineage>
        <taxon>Eukaryota</taxon>
        <taxon>Fungi</taxon>
        <taxon>Dikarya</taxon>
        <taxon>Ascomycota</taxon>
        <taxon>Pezizomycotina</taxon>
        <taxon>Sordariomycetes</taxon>
        <taxon>Sordariomycetidae</taxon>
        <taxon>Sordariales</taxon>
        <taxon>Sordariaceae</taxon>
        <taxon>Neurospora</taxon>
    </lineage>
</organism>
<keyword evidence="3" id="KW-1185">Reference proteome</keyword>
<gene>
    <name evidence="2" type="ORF">QR685DRAFT_310291</name>
</gene>
<comment type="caution">
    <text evidence="2">The sequence shown here is derived from an EMBL/GenBank/DDBJ whole genome shotgun (WGS) entry which is preliminary data.</text>
</comment>
<evidence type="ECO:0000313" key="3">
    <source>
        <dbReference type="Proteomes" id="UP001451303"/>
    </source>
</evidence>
<sequence>MSLKARSQATGKQNAILVGDDVNDQDFGSLTTEQRAFGTPGARSEDMERGGFEQAKVLLWLELRSARHREIGTPGVPSLATDGRTSFKPSDVRKTLRHINPHKSQAALTNGRASRCRDQPPFQHHHPKETDALRTTLRLRLQPWSDTVHRPSWIQSMYPRGCTANADPFSAVVGVDGVLNARRQGPADALTCGITNDSGLVMISSVPQICKS</sequence>
<evidence type="ECO:0000313" key="2">
    <source>
        <dbReference type="EMBL" id="KAL0468667.1"/>
    </source>
</evidence>